<evidence type="ECO:0000313" key="7">
    <source>
        <dbReference type="EMBL" id="PWJ18292.1"/>
    </source>
</evidence>
<evidence type="ECO:0000256" key="3">
    <source>
        <dbReference type="ARBA" id="ARBA00022741"/>
    </source>
</evidence>
<dbReference type="GO" id="GO:0016301">
    <property type="term" value="F:kinase activity"/>
    <property type="evidence" value="ECO:0007669"/>
    <property type="project" value="UniProtKB-KW"/>
</dbReference>
<dbReference type="EMBL" id="QGDJ01000005">
    <property type="protein sequence ID" value="PWJ18292.1"/>
    <property type="molecule type" value="Genomic_DNA"/>
</dbReference>
<dbReference type="InterPro" id="IPR029056">
    <property type="entry name" value="Ribokinase-like"/>
</dbReference>
<evidence type="ECO:0000259" key="6">
    <source>
        <dbReference type="Pfam" id="PF00294"/>
    </source>
</evidence>
<proteinExistence type="inferred from homology"/>
<gene>
    <name evidence="7" type="ORF">BCF38_105280</name>
    <name evidence="8" type="ORF">SAMN05421539_105280</name>
</gene>
<dbReference type="GO" id="GO:0005524">
    <property type="term" value="F:ATP binding"/>
    <property type="evidence" value="ECO:0007669"/>
    <property type="project" value="UniProtKB-KW"/>
</dbReference>
<keyword evidence="3" id="KW-0547">Nucleotide-binding</keyword>
<accession>A0A2Y9AWA2</accession>
<comment type="similarity">
    <text evidence="1">Belongs to the carbohydrate kinase PfkB family.</text>
</comment>
<dbReference type="Gene3D" id="3.40.1190.20">
    <property type="match status" value="1"/>
</dbReference>
<dbReference type="PROSITE" id="PS00584">
    <property type="entry name" value="PFKB_KINASES_2"/>
    <property type="match status" value="1"/>
</dbReference>
<evidence type="ECO:0000313" key="9">
    <source>
        <dbReference type="Proteomes" id="UP000245839"/>
    </source>
</evidence>
<dbReference type="PANTHER" id="PTHR43085">
    <property type="entry name" value="HEXOKINASE FAMILY MEMBER"/>
    <property type="match status" value="1"/>
</dbReference>
<name>A0A2Y9AWA2_9RHOB</name>
<keyword evidence="4 8" id="KW-0418">Kinase</keyword>
<reference evidence="7 9" key="2">
    <citation type="submission" date="2018-03" db="EMBL/GenBank/DDBJ databases">
        <title>Genomic Encyclopedia of Archaeal and Bacterial Type Strains, Phase II (KMG-II): from individual species to whole genera.</title>
        <authorList>
            <person name="Goeker M."/>
        </authorList>
    </citation>
    <scope>NUCLEOTIDE SEQUENCE [LARGE SCALE GENOMIC DNA]</scope>
    <source>
        <strain evidence="7 9">DSM 25227</strain>
    </source>
</reference>
<organism evidence="8 10">
    <name type="scientific">Jannaschia seohaensis</name>
    <dbReference type="NCBI Taxonomy" id="475081"/>
    <lineage>
        <taxon>Bacteria</taxon>
        <taxon>Pseudomonadati</taxon>
        <taxon>Pseudomonadota</taxon>
        <taxon>Alphaproteobacteria</taxon>
        <taxon>Rhodobacterales</taxon>
        <taxon>Roseobacteraceae</taxon>
        <taxon>Jannaschia</taxon>
    </lineage>
</organism>
<evidence type="ECO:0000256" key="1">
    <source>
        <dbReference type="ARBA" id="ARBA00010688"/>
    </source>
</evidence>
<dbReference type="EMBL" id="UETC01000005">
    <property type="protein sequence ID" value="SSA46817.1"/>
    <property type="molecule type" value="Genomic_DNA"/>
</dbReference>
<evidence type="ECO:0000313" key="10">
    <source>
        <dbReference type="Proteomes" id="UP000251571"/>
    </source>
</evidence>
<dbReference type="Proteomes" id="UP000251571">
    <property type="component" value="Unassembled WGS sequence"/>
</dbReference>
<dbReference type="InterPro" id="IPR050306">
    <property type="entry name" value="PfkB_Carbo_kinase"/>
</dbReference>
<evidence type="ECO:0000256" key="4">
    <source>
        <dbReference type="ARBA" id="ARBA00022777"/>
    </source>
</evidence>
<keyword evidence="5" id="KW-0067">ATP-binding</keyword>
<dbReference type="AlphaFoldDB" id="A0A2Y9AWA2"/>
<dbReference type="InterPro" id="IPR002173">
    <property type="entry name" value="Carboh/pur_kinase_PfkB_CS"/>
</dbReference>
<keyword evidence="2" id="KW-0808">Transferase</keyword>
<dbReference type="PANTHER" id="PTHR43085:SF1">
    <property type="entry name" value="PSEUDOURIDINE KINASE-RELATED"/>
    <property type="match status" value="1"/>
</dbReference>
<evidence type="ECO:0000313" key="8">
    <source>
        <dbReference type="EMBL" id="SSA46817.1"/>
    </source>
</evidence>
<sequence length="321" mass="33252">MELAAHTPLDWSLVTLHGSREAVAEETSMILCAGEALIDMLPRETADGAGFYPATGGAVFNTAIALGRLGAPTAFFTGLSSDLFGQRLAAGLAASNVESRAAVSDRPTTLAFVTLTDGHAEYAFYDENTAGRLVAPADLPDMSDIQALFIGGISLAVEPCAATYEALATGNAHLPIMIDPNIRPGFIRDPAAFRARLDRLLAVADFVKLSDEDLAWVGLTAEDVLARGPKVLCLTEGAKGVTAITAQGRVTVPARKVEVVDTVGAGDTFNAGFLAGLHRAGALAKAAPSDDVLRAALELGVRAAAITVSRAGANPPWDSEL</sequence>
<dbReference type="Proteomes" id="UP000245839">
    <property type="component" value="Unassembled WGS sequence"/>
</dbReference>
<dbReference type="CDD" id="cd01167">
    <property type="entry name" value="bac_FRK"/>
    <property type="match status" value="1"/>
</dbReference>
<keyword evidence="9" id="KW-1185">Reference proteome</keyword>
<dbReference type="InterPro" id="IPR011611">
    <property type="entry name" value="PfkB_dom"/>
</dbReference>
<dbReference type="Pfam" id="PF00294">
    <property type="entry name" value="PfkB"/>
    <property type="match status" value="1"/>
</dbReference>
<dbReference type="SUPFAM" id="SSF53613">
    <property type="entry name" value="Ribokinase-like"/>
    <property type="match status" value="1"/>
</dbReference>
<evidence type="ECO:0000256" key="5">
    <source>
        <dbReference type="ARBA" id="ARBA00022840"/>
    </source>
</evidence>
<evidence type="ECO:0000256" key="2">
    <source>
        <dbReference type="ARBA" id="ARBA00022679"/>
    </source>
</evidence>
<reference evidence="8 10" key="1">
    <citation type="submission" date="2016-10" db="EMBL/GenBank/DDBJ databases">
        <authorList>
            <person name="Cai Z."/>
        </authorList>
    </citation>
    <scope>NUCLEOTIDE SEQUENCE [LARGE SCALE GENOMIC DNA]</scope>
    <source>
        <strain evidence="8 10">DSM 25227</strain>
    </source>
</reference>
<feature type="domain" description="Carbohydrate kinase PfkB" evidence="6">
    <location>
        <begin position="29"/>
        <end position="318"/>
    </location>
</feature>
<protein>
    <submittedName>
        <fullName evidence="8">Fructokinase</fullName>
    </submittedName>
</protein>